<dbReference type="Pfam" id="PF01810">
    <property type="entry name" value="LysE"/>
    <property type="match status" value="1"/>
</dbReference>
<organism evidence="7 8">
    <name type="scientific">Phyllobacterium myrsinacearum</name>
    <dbReference type="NCBI Taxonomy" id="28101"/>
    <lineage>
        <taxon>Bacteria</taxon>
        <taxon>Pseudomonadati</taxon>
        <taxon>Pseudomonadota</taxon>
        <taxon>Alphaproteobacteria</taxon>
        <taxon>Hyphomicrobiales</taxon>
        <taxon>Phyllobacteriaceae</taxon>
        <taxon>Phyllobacterium</taxon>
    </lineage>
</organism>
<evidence type="ECO:0000256" key="5">
    <source>
        <dbReference type="ARBA" id="ARBA00023136"/>
    </source>
</evidence>
<dbReference type="GO" id="GO:0005886">
    <property type="term" value="C:plasma membrane"/>
    <property type="evidence" value="ECO:0007669"/>
    <property type="project" value="UniProtKB-SubCell"/>
</dbReference>
<reference evidence="7 8" key="1">
    <citation type="submission" date="2018-02" db="EMBL/GenBank/DDBJ databases">
        <title>The draft genome of Phyllobacterium myrsinacearum DSM5892.</title>
        <authorList>
            <person name="Li L."/>
            <person name="Liu L."/>
            <person name="Zhang X."/>
            <person name="Wang T."/>
        </authorList>
    </citation>
    <scope>NUCLEOTIDE SEQUENCE [LARGE SCALE GENOMIC DNA]</scope>
    <source>
        <strain evidence="7 8">DSM 5892</strain>
    </source>
</reference>
<keyword evidence="2" id="KW-1003">Cell membrane</keyword>
<dbReference type="GO" id="GO:0015171">
    <property type="term" value="F:amino acid transmembrane transporter activity"/>
    <property type="evidence" value="ECO:0007669"/>
    <property type="project" value="TreeGrafter"/>
</dbReference>
<dbReference type="AlphaFoldDB" id="A0A2S9JJB4"/>
<evidence type="ECO:0000313" key="8">
    <source>
        <dbReference type="Proteomes" id="UP000238563"/>
    </source>
</evidence>
<gene>
    <name evidence="7" type="ORF">C5750_12450</name>
</gene>
<evidence type="ECO:0000256" key="6">
    <source>
        <dbReference type="SAM" id="Phobius"/>
    </source>
</evidence>
<dbReference type="PANTHER" id="PTHR30086">
    <property type="entry name" value="ARGININE EXPORTER PROTEIN ARGO"/>
    <property type="match status" value="1"/>
</dbReference>
<accession>A0A2S9JJB4</accession>
<keyword evidence="3 6" id="KW-0812">Transmembrane</keyword>
<evidence type="ECO:0000313" key="7">
    <source>
        <dbReference type="EMBL" id="PRD53199.1"/>
    </source>
</evidence>
<evidence type="ECO:0000256" key="4">
    <source>
        <dbReference type="ARBA" id="ARBA00022989"/>
    </source>
</evidence>
<dbReference type="Proteomes" id="UP000238563">
    <property type="component" value="Unassembled WGS sequence"/>
</dbReference>
<dbReference type="OrthoDB" id="9807053at2"/>
<evidence type="ECO:0000256" key="2">
    <source>
        <dbReference type="ARBA" id="ARBA00022475"/>
    </source>
</evidence>
<evidence type="ECO:0000256" key="3">
    <source>
        <dbReference type="ARBA" id="ARBA00022692"/>
    </source>
</evidence>
<comment type="caution">
    <text evidence="7">The sequence shown here is derived from an EMBL/GenBank/DDBJ whole genome shotgun (WGS) entry which is preliminary data.</text>
</comment>
<feature type="transmembrane region" description="Helical" evidence="6">
    <location>
        <begin position="71"/>
        <end position="90"/>
    </location>
</feature>
<dbReference type="PANTHER" id="PTHR30086:SF21">
    <property type="entry name" value="TRANSPORT PROTEIN"/>
    <property type="match status" value="1"/>
</dbReference>
<dbReference type="InterPro" id="IPR001123">
    <property type="entry name" value="LeuE-type"/>
</dbReference>
<protein>
    <submittedName>
        <fullName evidence="7">Lysine transporter LysE</fullName>
    </submittedName>
</protein>
<comment type="subcellular location">
    <subcellularLocation>
        <location evidence="1">Cell membrane</location>
        <topology evidence="1">Multi-pass membrane protein</topology>
    </subcellularLocation>
</comment>
<feature type="transmembrane region" description="Helical" evidence="6">
    <location>
        <begin position="6"/>
        <end position="30"/>
    </location>
</feature>
<dbReference type="RefSeq" id="WP_105734206.1">
    <property type="nucleotide sequence ID" value="NZ_PVBT01000003.1"/>
</dbReference>
<feature type="transmembrane region" description="Helical" evidence="6">
    <location>
        <begin position="194"/>
        <end position="212"/>
    </location>
</feature>
<dbReference type="PIRSF" id="PIRSF006324">
    <property type="entry name" value="LeuE"/>
    <property type="match status" value="1"/>
</dbReference>
<proteinExistence type="predicted"/>
<keyword evidence="4 6" id="KW-1133">Transmembrane helix</keyword>
<feature type="transmembrane region" description="Helical" evidence="6">
    <location>
        <begin position="42"/>
        <end position="65"/>
    </location>
</feature>
<evidence type="ECO:0000256" key="1">
    <source>
        <dbReference type="ARBA" id="ARBA00004651"/>
    </source>
</evidence>
<feature type="transmembrane region" description="Helical" evidence="6">
    <location>
        <begin position="123"/>
        <end position="148"/>
    </location>
</feature>
<dbReference type="EMBL" id="PVBT01000003">
    <property type="protein sequence ID" value="PRD53199.1"/>
    <property type="molecule type" value="Genomic_DNA"/>
</dbReference>
<name>A0A2S9JJB4_9HYPH</name>
<feature type="transmembrane region" description="Helical" evidence="6">
    <location>
        <begin position="160"/>
        <end position="182"/>
    </location>
</feature>
<keyword evidence="8" id="KW-1185">Reference proteome</keyword>
<keyword evidence="5 6" id="KW-0472">Membrane</keyword>
<sequence length="216" mass="23517">MSHYMYEFLGLMAVFSIMIVSPGADFAIVVRQSIVHGRRSAIMTSFGIGASLLFHISYTILGLGLLVSKSLFLFGMLKWAGAAYLFYLGIKALRAPGMEASGEAPGAIAGDAGEKNISDWRCFLMGFVTNALNPKPVLFFLSLFSALVSHETPALVQATYGLFMATALIAWFVAVSTFFTMQSVRERFVAWGRWFNRVTGLVFIGLGIKLATQQAG</sequence>